<dbReference type="Proteomes" id="UP000219338">
    <property type="component" value="Unassembled WGS sequence"/>
</dbReference>
<name>A0A284RRY4_ARMOS</name>
<keyword evidence="2" id="KW-1185">Reference proteome</keyword>
<organism evidence="1 2">
    <name type="scientific">Armillaria ostoyae</name>
    <name type="common">Armillaria root rot fungus</name>
    <dbReference type="NCBI Taxonomy" id="47428"/>
    <lineage>
        <taxon>Eukaryota</taxon>
        <taxon>Fungi</taxon>
        <taxon>Dikarya</taxon>
        <taxon>Basidiomycota</taxon>
        <taxon>Agaricomycotina</taxon>
        <taxon>Agaricomycetes</taxon>
        <taxon>Agaricomycetidae</taxon>
        <taxon>Agaricales</taxon>
        <taxon>Marasmiineae</taxon>
        <taxon>Physalacriaceae</taxon>
        <taxon>Armillaria</taxon>
    </lineage>
</organism>
<reference evidence="2" key="1">
    <citation type="journal article" date="2017" name="Nat. Ecol. Evol.">
        <title>Genome expansion and lineage-specific genetic innovations in the forest pathogenic fungi Armillaria.</title>
        <authorList>
            <person name="Sipos G."/>
            <person name="Prasanna A.N."/>
            <person name="Walter M.C."/>
            <person name="O'Connor E."/>
            <person name="Balint B."/>
            <person name="Krizsan K."/>
            <person name="Kiss B."/>
            <person name="Hess J."/>
            <person name="Varga T."/>
            <person name="Slot J."/>
            <person name="Riley R."/>
            <person name="Boka B."/>
            <person name="Rigling D."/>
            <person name="Barry K."/>
            <person name="Lee J."/>
            <person name="Mihaltcheva S."/>
            <person name="LaButti K."/>
            <person name="Lipzen A."/>
            <person name="Waldron R."/>
            <person name="Moloney N.M."/>
            <person name="Sperisen C."/>
            <person name="Kredics L."/>
            <person name="Vagvoelgyi C."/>
            <person name="Patrignani A."/>
            <person name="Fitzpatrick D."/>
            <person name="Nagy I."/>
            <person name="Doyle S."/>
            <person name="Anderson J.B."/>
            <person name="Grigoriev I.V."/>
            <person name="Gueldener U."/>
            <person name="Muensterkoetter M."/>
            <person name="Nagy L.G."/>
        </authorList>
    </citation>
    <scope>NUCLEOTIDE SEQUENCE [LARGE SCALE GENOMIC DNA]</scope>
    <source>
        <strain evidence="2">C18/9</strain>
    </source>
</reference>
<gene>
    <name evidence="1" type="ORF">ARMOST_14927</name>
</gene>
<dbReference type="EMBL" id="FUEG01000014">
    <property type="protein sequence ID" value="SJL11523.1"/>
    <property type="molecule type" value="Genomic_DNA"/>
</dbReference>
<sequence length="73" mass="8228">MVFNQVVQGFEDCLIGTTQLLLAGFMRPREFSYRGGKAHTFPPPRMVITIQILCASTLSRLPPPGWRFLAPLH</sequence>
<evidence type="ECO:0000313" key="1">
    <source>
        <dbReference type="EMBL" id="SJL11523.1"/>
    </source>
</evidence>
<accession>A0A284RRY4</accession>
<dbReference type="AlphaFoldDB" id="A0A284RRY4"/>
<protein>
    <submittedName>
        <fullName evidence="1">Uncharacterized protein</fullName>
    </submittedName>
</protein>
<proteinExistence type="predicted"/>
<evidence type="ECO:0000313" key="2">
    <source>
        <dbReference type="Proteomes" id="UP000219338"/>
    </source>
</evidence>